<evidence type="ECO:0000256" key="1">
    <source>
        <dbReference type="ARBA" id="ARBA00004236"/>
    </source>
</evidence>
<evidence type="ECO:0000259" key="10">
    <source>
        <dbReference type="Pfam" id="PF02397"/>
    </source>
</evidence>
<organism evidence="12 14">
    <name type="scientific">Thalassovita autumnalis</name>
    <dbReference type="NCBI Taxonomy" id="2072972"/>
    <lineage>
        <taxon>Bacteria</taxon>
        <taxon>Pseudomonadati</taxon>
        <taxon>Pseudomonadota</taxon>
        <taxon>Alphaproteobacteria</taxon>
        <taxon>Rhodobacterales</taxon>
        <taxon>Roseobacteraceae</taxon>
        <taxon>Thalassovita</taxon>
    </lineage>
</organism>
<dbReference type="Proteomes" id="UP000051086">
    <property type="component" value="Unassembled WGS sequence"/>
</dbReference>
<dbReference type="Pfam" id="PF02397">
    <property type="entry name" value="Bac_transf"/>
    <property type="match status" value="1"/>
</dbReference>
<dbReference type="AlphaFoldDB" id="A0A0P1FEK2"/>
<feature type="domain" description="Bacterial sugar transferase" evidence="10">
    <location>
        <begin position="45"/>
        <end position="232"/>
    </location>
</feature>
<keyword evidence="6 9" id="KW-1133">Transmembrane helix</keyword>
<gene>
    <name evidence="12" type="primary">epsL_2</name>
    <name evidence="11" type="ORF">TL5118_01834</name>
    <name evidence="12" type="ORF">TL5120_01067</name>
</gene>
<dbReference type="RefSeq" id="WP_242601759.1">
    <property type="nucleotide sequence ID" value="NZ_CYSB01000026.1"/>
</dbReference>
<keyword evidence="3" id="KW-1003">Cell membrane</keyword>
<dbReference type="PANTHER" id="PTHR30576:SF4">
    <property type="entry name" value="UNDECAPRENYL-PHOSPHATE GALACTOSE PHOSPHOTRANSFERASE"/>
    <property type="match status" value="1"/>
</dbReference>
<name>A0A0P1FEK2_9RHOB</name>
<evidence type="ECO:0000256" key="3">
    <source>
        <dbReference type="ARBA" id="ARBA00022475"/>
    </source>
</evidence>
<comment type="subcellular location">
    <subcellularLocation>
        <location evidence="1">Cell membrane</location>
    </subcellularLocation>
</comment>
<dbReference type="EC" id="2.-.-.-" evidence="11 12"/>
<dbReference type="EMBL" id="CYSC01000017">
    <property type="protein sequence ID" value="CUH71281.1"/>
    <property type="molecule type" value="Genomic_DNA"/>
</dbReference>
<evidence type="ECO:0000256" key="2">
    <source>
        <dbReference type="ARBA" id="ARBA00006464"/>
    </source>
</evidence>
<keyword evidence="13" id="KW-1185">Reference proteome</keyword>
<evidence type="ECO:0000313" key="11">
    <source>
        <dbReference type="EMBL" id="CUH66590.1"/>
    </source>
</evidence>
<dbReference type="InterPro" id="IPR003362">
    <property type="entry name" value="Bact_transf"/>
</dbReference>
<evidence type="ECO:0000313" key="13">
    <source>
        <dbReference type="Proteomes" id="UP000051086"/>
    </source>
</evidence>
<feature type="transmembrane region" description="Helical" evidence="9">
    <location>
        <begin position="46"/>
        <end position="72"/>
    </location>
</feature>
<sequence>MNMHVSATSTTLDAAMDAAKDASDLSARVSKWRPTATAYRLMGKRVLYVVLVVLMAPPALFTVAVLALIIMLDGKSAFYRQRRVGLNGKEFSMLKLRSMIPNADAALEAYLASSPTARAEWDRDQKLTNDPRITRFGHFIRRTSLDELPQLLNVLKGEMSLVGPRPMMTNQKELYPGDEYYRMRPGITGYWQTSERNECSFRERASYDASYYRDLSLGTDFKVLLATVNVVMAATGR</sequence>
<proteinExistence type="inferred from homology"/>
<dbReference type="PANTHER" id="PTHR30576">
    <property type="entry name" value="COLANIC BIOSYNTHESIS UDP-GLUCOSE LIPID CARRIER TRANSFERASE"/>
    <property type="match status" value="1"/>
</dbReference>
<evidence type="ECO:0000313" key="14">
    <source>
        <dbReference type="Proteomes" id="UP000051887"/>
    </source>
</evidence>
<comment type="similarity">
    <text evidence="2">Belongs to the bacterial sugar transferase family.</text>
</comment>
<dbReference type="GO" id="GO:0005886">
    <property type="term" value="C:plasma membrane"/>
    <property type="evidence" value="ECO:0007669"/>
    <property type="project" value="UniProtKB-SubCell"/>
</dbReference>
<evidence type="ECO:0000256" key="5">
    <source>
        <dbReference type="ARBA" id="ARBA00022692"/>
    </source>
</evidence>
<keyword evidence="7 9" id="KW-0472">Membrane</keyword>
<protein>
    <submittedName>
        <fullName evidence="11 12">Sugar transferase EpsL</fullName>
        <ecNumber evidence="11 12">2.-.-.-</ecNumber>
    </submittedName>
</protein>
<accession>A0A0P1FEK2</accession>
<keyword evidence="4 12" id="KW-0808">Transferase</keyword>
<keyword evidence="8" id="KW-0270">Exopolysaccharide synthesis</keyword>
<dbReference type="EMBL" id="CYSB01000026">
    <property type="protein sequence ID" value="CUH66590.1"/>
    <property type="molecule type" value="Genomic_DNA"/>
</dbReference>
<reference evidence="12 14" key="2">
    <citation type="submission" date="2015-09" db="EMBL/GenBank/DDBJ databases">
        <authorList>
            <consortium name="Swine Surveillance"/>
        </authorList>
    </citation>
    <scope>NUCLEOTIDE SEQUENCE [LARGE SCALE GENOMIC DNA]</scope>
    <source>
        <strain evidence="12 14">5120</strain>
    </source>
</reference>
<evidence type="ECO:0000256" key="9">
    <source>
        <dbReference type="SAM" id="Phobius"/>
    </source>
</evidence>
<dbReference type="Proteomes" id="UP000051887">
    <property type="component" value="Unassembled WGS sequence"/>
</dbReference>
<evidence type="ECO:0000256" key="8">
    <source>
        <dbReference type="ARBA" id="ARBA00023169"/>
    </source>
</evidence>
<keyword evidence="5 9" id="KW-0812">Transmembrane</keyword>
<evidence type="ECO:0000256" key="7">
    <source>
        <dbReference type="ARBA" id="ARBA00023136"/>
    </source>
</evidence>
<evidence type="ECO:0000313" key="12">
    <source>
        <dbReference type="EMBL" id="CUH71281.1"/>
    </source>
</evidence>
<reference evidence="11 13" key="1">
    <citation type="submission" date="2015-09" db="EMBL/GenBank/DDBJ databases">
        <authorList>
            <person name="Rodrigo-Torres L."/>
            <person name="Arahal D.R."/>
        </authorList>
    </citation>
    <scope>NUCLEOTIDE SEQUENCE [LARGE SCALE GENOMIC DNA]</scope>
    <source>
        <strain evidence="11 13">CECT 5118</strain>
    </source>
</reference>
<dbReference type="GO" id="GO:0016780">
    <property type="term" value="F:phosphotransferase activity, for other substituted phosphate groups"/>
    <property type="evidence" value="ECO:0007669"/>
    <property type="project" value="TreeGrafter"/>
</dbReference>
<evidence type="ECO:0000256" key="6">
    <source>
        <dbReference type="ARBA" id="ARBA00022989"/>
    </source>
</evidence>
<dbReference type="GO" id="GO:0000271">
    <property type="term" value="P:polysaccharide biosynthetic process"/>
    <property type="evidence" value="ECO:0007669"/>
    <property type="project" value="UniProtKB-KW"/>
</dbReference>
<evidence type="ECO:0000256" key="4">
    <source>
        <dbReference type="ARBA" id="ARBA00022679"/>
    </source>
</evidence>